<sequence length="85" mass="9573">MMNTDDDDNCRMHVNSRLTALLTRSDGVNVILINLVVVGTDVTLQLKHRNEKQVAGRFLLDALARAHFGRTMALQRIADEINDKL</sequence>
<reference evidence="1" key="1">
    <citation type="submission" date="2024-02" db="EMBL/GenBank/DDBJ databases">
        <authorList>
            <consortium name="ELIXIR-Norway"/>
            <consortium name="Elixir Norway"/>
        </authorList>
    </citation>
    <scope>NUCLEOTIDE SEQUENCE</scope>
</reference>
<gene>
    <name evidence="1" type="ORF">CSSPJE1EN1_LOCUS23696</name>
</gene>
<accession>A0ABP0XKI7</accession>
<proteinExistence type="predicted"/>
<organism evidence="1 2">
    <name type="scientific">Sphagnum jensenii</name>
    <dbReference type="NCBI Taxonomy" id="128206"/>
    <lineage>
        <taxon>Eukaryota</taxon>
        <taxon>Viridiplantae</taxon>
        <taxon>Streptophyta</taxon>
        <taxon>Embryophyta</taxon>
        <taxon>Bryophyta</taxon>
        <taxon>Sphagnophytina</taxon>
        <taxon>Sphagnopsida</taxon>
        <taxon>Sphagnales</taxon>
        <taxon>Sphagnaceae</taxon>
        <taxon>Sphagnum</taxon>
    </lineage>
</organism>
<dbReference type="EMBL" id="OZ020103">
    <property type="protein sequence ID" value="CAK9278218.1"/>
    <property type="molecule type" value="Genomic_DNA"/>
</dbReference>
<protein>
    <submittedName>
        <fullName evidence="1">Uncharacterized protein</fullName>
    </submittedName>
</protein>
<keyword evidence="2" id="KW-1185">Reference proteome</keyword>
<evidence type="ECO:0000313" key="2">
    <source>
        <dbReference type="Proteomes" id="UP001497444"/>
    </source>
</evidence>
<dbReference type="Proteomes" id="UP001497444">
    <property type="component" value="Chromosome 8"/>
</dbReference>
<name>A0ABP0XKI7_9BRYO</name>
<evidence type="ECO:0000313" key="1">
    <source>
        <dbReference type="EMBL" id="CAK9278218.1"/>
    </source>
</evidence>